<comment type="caution">
    <text evidence="2">The sequence shown here is derived from an EMBL/GenBank/DDBJ whole genome shotgun (WGS) entry which is preliminary data.</text>
</comment>
<proteinExistence type="predicted"/>
<gene>
    <name evidence="2" type="ORF">MJG50_12375</name>
</gene>
<dbReference type="Proteomes" id="UP001431131">
    <property type="component" value="Unassembled WGS sequence"/>
</dbReference>
<organism evidence="2 3">
    <name type="scientific">Fredinandcohnia quinoae</name>
    <dbReference type="NCBI Taxonomy" id="2918902"/>
    <lineage>
        <taxon>Bacteria</taxon>
        <taxon>Bacillati</taxon>
        <taxon>Bacillota</taxon>
        <taxon>Bacilli</taxon>
        <taxon>Bacillales</taxon>
        <taxon>Bacillaceae</taxon>
        <taxon>Fredinandcohnia</taxon>
    </lineage>
</organism>
<accession>A0AAW5E1C1</accession>
<keyword evidence="1" id="KW-0233">DNA recombination</keyword>
<dbReference type="RefSeq" id="WP_240256048.1">
    <property type="nucleotide sequence ID" value="NZ_JAKTTI010000018.1"/>
</dbReference>
<sequence length="436" mass="50866">MVGELDKHRKSNVISIKRNIQYRFVHEVCKWEKEYPNGNKELKEYVLIMVEQDNGGNKRRVVHPLSEYLLQPRKRGGRLKVNSLTTKASYIVRFLNYILIENSHIFKVKDIMDLRFEHGVEFLNYYATTGVKRETVKYCENELKQLYYFLAKRGVLNFISLSDFELGSGKYDLTELVHSPFYGVDYPDDDYDNVLHYLPQELVLIFLDTAISDTSVSRIALGVYFQFFGGLRVGEVVNISRSSVSLKGPFGKFGIVVNLKNRKFRKDLKHRSSGGAVKKIRKQAIYPYKGNLLEKIYKNHIENYRATDGSNALFVNDEGKAMTDYSYRYYFNRLKEIFIRRLLDSDDVILRNYAVFLKSKKWSTHLGRGVFSNMIAEVATNITQIRQARGDNTFDASMSYLTDTEKMANELYSNQIDMWEMLLKDVTEHIKEENVE</sequence>
<name>A0AAW5E1C1_9BACI</name>
<evidence type="ECO:0000256" key="1">
    <source>
        <dbReference type="ARBA" id="ARBA00023172"/>
    </source>
</evidence>
<protein>
    <submittedName>
        <fullName evidence="2">Site-specific integrase</fullName>
    </submittedName>
</protein>
<dbReference type="GO" id="GO:0015074">
    <property type="term" value="P:DNA integration"/>
    <property type="evidence" value="ECO:0007669"/>
    <property type="project" value="InterPro"/>
</dbReference>
<dbReference type="InterPro" id="IPR011010">
    <property type="entry name" value="DNA_brk_join_enz"/>
</dbReference>
<dbReference type="Gene3D" id="1.10.443.10">
    <property type="entry name" value="Intergrase catalytic core"/>
    <property type="match status" value="1"/>
</dbReference>
<keyword evidence="3" id="KW-1185">Reference proteome</keyword>
<dbReference type="GO" id="GO:0003677">
    <property type="term" value="F:DNA binding"/>
    <property type="evidence" value="ECO:0007669"/>
    <property type="project" value="InterPro"/>
</dbReference>
<evidence type="ECO:0000313" key="3">
    <source>
        <dbReference type="Proteomes" id="UP001431131"/>
    </source>
</evidence>
<dbReference type="SUPFAM" id="SSF56349">
    <property type="entry name" value="DNA breaking-rejoining enzymes"/>
    <property type="match status" value="1"/>
</dbReference>
<dbReference type="AlphaFoldDB" id="A0AAW5E1C1"/>
<dbReference type="EMBL" id="JAKTTI010000018">
    <property type="protein sequence ID" value="MCH1626128.1"/>
    <property type="molecule type" value="Genomic_DNA"/>
</dbReference>
<evidence type="ECO:0000313" key="2">
    <source>
        <dbReference type="EMBL" id="MCH1626128.1"/>
    </source>
</evidence>
<dbReference type="GO" id="GO:0006310">
    <property type="term" value="P:DNA recombination"/>
    <property type="evidence" value="ECO:0007669"/>
    <property type="project" value="UniProtKB-KW"/>
</dbReference>
<reference evidence="2" key="1">
    <citation type="submission" date="2022-02" db="EMBL/GenBank/DDBJ databases">
        <title>Fredinandcohnia quinoae sp. nov. isolated from Chenopodium quinoa seeds.</title>
        <authorList>
            <person name="Saati-Santamaria Z."/>
            <person name="Flores-Felix J.D."/>
            <person name="Igual J.M."/>
            <person name="Velazquez E."/>
            <person name="Garcia-Fraile P."/>
            <person name="Martinez-Molina E."/>
        </authorList>
    </citation>
    <scope>NUCLEOTIDE SEQUENCE</scope>
    <source>
        <strain evidence="2">SECRCQ15</strain>
    </source>
</reference>
<dbReference type="InterPro" id="IPR013762">
    <property type="entry name" value="Integrase-like_cat_sf"/>
</dbReference>